<dbReference type="GO" id="GO:0048476">
    <property type="term" value="C:Holliday junction resolvase complex"/>
    <property type="evidence" value="ECO:0000318"/>
    <property type="project" value="GO_Central"/>
</dbReference>
<dbReference type="SUPFAM" id="SSF52980">
    <property type="entry name" value="Restriction endonuclease-like"/>
    <property type="match status" value="1"/>
</dbReference>
<dbReference type="PANTHER" id="PTHR13451">
    <property type="entry name" value="CLASS II CROSSOVER JUNCTION ENDONUCLEASE MUS81"/>
    <property type="match status" value="1"/>
</dbReference>
<dbReference type="InterPro" id="IPR006166">
    <property type="entry name" value="ERCC4_domain"/>
</dbReference>
<evidence type="ECO:0000313" key="17">
    <source>
        <dbReference type="Proteomes" id="UP000000305"/>
    </source>
</evidence>
<dbReference type="SUPFAM" id="SSF47802">
    <property type="entry name" value="DNA polymerase beta, N-terminal domain-like"/>
    <property type="match status" value="1"/>
</dbReference>
<protein>
    <recommendedName>
        <fullName evidence="13">Crossover junction endonuclease MUS81</fullName>
        <ecNumber evidence="13">3.1.22.-</ecNumber>
    </recommendedName>
</protein>
<dbReference type="Gene3D" id="1.10.150.110">
    <property type="entry name" value="DNA polymerase beta, N-terminal domain-like"/>
    <property type="match status" value="1"/>
</dbReference>
<dbReference type="Pfam" id="PF14716">
    <property type="entry name" value="HHH_8"/>
    <property type="match status" value="1"/>
</dbReference>
<comment type="cofactor">
    <cofactor evidence="1 13">
        <name>Mg(2+)</name>
        <dbReference type="ChEBI" id="CHEBI:18420"/>
    </cofactor>
</comment>
<evidence type="ECO:0000256" key="5">
    <source>
        <dbReference type="ARBA" id="ARBA00022723"/>
    </source>
</evidence>
<dbReference type="FunCoup" id="E9GMX4">
    <property type="interactions" value="512"/>
</dbReference>
<dbReference type="GO" id="GO:0000712">
    <property type="term" value="P:resolution of meiotic recombination intermediates"/>
    <property type="evidence" value="ECO:0000318"/>
    <property type="project" value="GO_Central"/>
</dbReference>
<keyword evidence="4 13" id="KW-0540">Nuclease</keyword>
<dbReference type="GO" id="GO:0031573">
    <property type="term" value="P:mitotic intra-S DNA damage checkpoint signaling"/>
    <property type="evidence" value="ECO:0000318"/>
    <property type="project" value="GO_Central"/>
</dbReference>
<dbReference type="CDD" id="cd21036">
    <property type="entry name" value="WH_MUS81"/>
    <property type="match status" value="1"/>
</dbReference>
<dbReference type="Gene3D" id="3.40.50.10130">
    <property type="match status" value="1"/>
</dbReference>
<evidence type="ECO:0000256" key="3">
    <source>
        <dbReference type="ARBA" id="ARBA00010015"/>
    </source>
</evidence>
<dbReference type="PANTHER" id="PTHR13451:SF0">
    <property type="entry name" value="CROSSOVER JUNCTION ENDONUCLEASE MUS81"/>
    <property type="match status" value="1"/>
</dbReference>
<dbReference type="GO" id="GO:0031297">
    <property type="term" value="P:replication fork processing"/>
    <property type="evidence" value="ECO:0007669"/>
    <property type="project" value="UniProtKB-ARBA"/>
</dbReference>
<dbReference type="Pfam" id="PF21292">
    <property type="entry name" value="EME1-MUS81_C"/>
    <property type="match status" value="1"/>
</dbReference>
<dbReference type="FunFam" id="1.10.150.110:FF:000001">
    <property type="entry name" value="Putative Crossover junction endonuclease MUS81"/>
    <property type="match status" value="1"/>
</dbReference>
<proteinExistence type="inferred from homology"/>
<dbReference type="InterPro" id="IPR042530">
    <property type="entry name" value="EME1/EME2_C"/>
</dbReference>
<dbReference type="OMA" id="ELGDAMW"/>
<dbReference type="InterPro" id="IPR036388">
    <property type="entry name" value="WH-like_DNA-bd_sf"/>
</dbReference>
<dbReference type="InterPro" id="IPR011335">
    <property type="entry name" value="Restrct_endonuc-II-like"/>
</dbReference>
<dbReference type="Gene3D" id="1.10.10.10">
    <property type="entry name" value="Winged helix-like DNA-binding domain superfamily/Winged helix DNA-binding domain"/>
    <property type="match status" value="1"/>
</dbReference>
<dbReference type="FunFam" id="1.10.10.10:FF:000307">
    <property type="entry name" value="Crossover junction endonuclease MUS81"/>
    <property type="match status" value="1"/>
</dbReference>
<evidence type="ECO:0000256" key="7">
    <source>
        <dbReference type="ARBA" id="ARBA00022763"/>
    </source>
</evidence>
<evidence type="ECO:0000256" key="8">
    <source>
        <dbReference type="ARBA" id="ARBA00022801"/>
    </source>
</evidence>
<keyword evidence="11 13" id="KW-0234">DNA repair</keyword>
<feature type="region of interest" description="Disordered" evidence="14">
    <location>
        <begin position="232"/>
        <end position="251"/>
    </location>
</feature>
<evidence type="ECO:0000256" key="12">
    <source>
        <dbReference type="ARBA" id="ARBA00023242"/>
    </source>
</evidence>
<dbReference type="CDD" id="cd20074">
    <property type="entry name" value="XPF_nuclease_Mus81"/>
    <property type="match status" value="1"/>
</dbReference>
<accession>E9GMX4</accession>
<dbReference type="InterPro" id="IPR027421">
    <property type="entry name" value="DNA_pol_lamdba_lyase_dom_sf"/>
</dbReference>
<feature type="domain" description="ERCC4" evidence="15">
    <location>
        <begin position="273"/>
        <end position="380"/>
    </location>
</feature>
<dbReference type="eggNOG" id="KOG2379">
    <property type="taxonomic scope" value="Eukaryota"/>
</dbReference>
<dbReference type="InterPro" id="IPR010996">
    <property type="entry name" value="HHH_MUS81"/>
</dbReference>
<dbReference type="InterPro" id="IPR047417">
    <property type="entry name" value="WHD_MUS81"/>
</dbReference>
<keyword evidence="6 13" id="KW-0255">Endonuclease</keyword>
<feature type="region of interest" description="Disordered" evidence="14">
    <location>
        <begin position="106"/>
        <end position="126"/>
    </location>
</feature>
<dbReference type="PhylomeDB" id="E9GMX4"/>
<dbReference type="OrthoDB" id="5963188at2759"/>
<comment type="function">
    <text evidence="13">Interacts with EME1 to form a DNA structure-specific endonuclease with substrate preference for branched DNA structures with a 5'-end at the branch nick. Typical substrates include 3'-flap structures, D-loops, replication forks and nicked Holliday junctions. May be required in mitosis for the processing of stalled or collapsed replication fork intermediates. May be required in meiosis for the repair of meiosis-specific double strand breaks subsequent to single-end invasion (SEI).</text>
</comment>
<keyword evidence="17" id="KW-1185">Reference proteome</keyword>
<dbReference type="AlphaFoldDB" id="E9GMX4"/>
<evidence type="ECO:0000256" key="13">
    <source>
        <dbReference type="RuleBase" id="RU369042"/>
    </source>
</evidence>
<keyword evidence="7 13" id="KW-0227">DNA damage</keyword>
<dbReference type="Pfam" id="PF02732">
    <property type="entry name" value="ERCC4"/>
    <property type="match status" value="1"/>
</dbReference>
<keyword evidence="12 13" id="KW-0539">Nucleus</keyword>
<dbReference type="EMBL" id="GL732553">
    <property type="protein sequence ID" value="EFX79214.1"/>
    <property type="molecule type" value="Genomic_DNA"/>
</dbReference>
<dbReference type="GO" id="GO:0006308">
    <property type="term" value="P:DNA catabolic process"/>
    <property type="evidence" value="ECO:0007669"/>
    <property type="project" value="UniProtKB-UniRule"/>
</dbReference>
<dbReference type="EC" id="3.1.22.-" evidence="13"/>
<dbReference type="KEGG" id="dpx:DAPPUDRAFT_304957"/>
<feature type="compositionally biased region" description="Acidic residues" evidence="14">
    <location>
        <begin position="241"/>
        <end position="251"/>
    </location>
</feature>
<evidence type="ECO:0000256" key="14">
    <source>
        <dbReference type="SAM" id="MobiDB-lite"/>
    </source>
</evidence>
<dbReference type="GO" id="GO:0048257">
    <property type="term" value="F:3'-flap endonuclease activity"/>
    <property type="evidence" value="ECO:0000318"/>
    <property type="project" value="GO_Central"/>
</dbReference>
<comment type="similarity">
    <text evidence="3 13">Belongs to the XPF family.</text>
</comment>
<keyword evidence="10 13" id="KW-0233">DNA recombination</keyword>
<dbReference type="GO" id="GO:0005634">
    <property type="term" value="C:nucleus"/>
    <property type="evidence" value="ECO:0000318"/>
    <property type="project" value="GO_Central"/>
</dbReference>
<dbReference type="HOGENOM" id="CLU_014329_1_1_1"/>
<dbReference type="GO" id="GO:0003677">
    <property type="term" value="F:DNA binding"/>
    <property type="evidence" value="ECO:0007669"/>
    <property type="project" value="UniProtKB-UniRule"/>
</dbReference>
<evidence type="ECO:0000256" key="1">
    <source>
        <dbReference type="ARBA" id="ARBA00001946"/>
    </source>
</evidence>
<dbReference type="SMART" id="SM00891">
    <property type="entry name" value="ERCC4"/>
    <property type="match status" value="1"/>
</dbReference>
<keyword evidence="8 13" id="KW-0378">Hydrolase</keyword>
<name>E9GMX4_DAPPU</name>
<evidence type="ECO:0000259" key="15">
    <source>
        <dbReference type="SMART" id="SM00891"/>
    </source>
</evidence>
<keyword evidence="5 13" id="KW-0479">Metal-binding</keyword>
<comment type="subcellular location">
    <subcellularLocation>
        <location evidence="2 13">Nucleus</location>
    </subcellularLocation>
</comment>
<dbReference type="STRING" id="6669.E9GMX4"/>
<dbReference type="InterPro" id="IPR033309">
    <property type="entry name" value="Mus81"/>
</dbReference>
<dbReference type="Gene3D" id="1.10.150.670">
    <property type="entry name" value="Crossover junction endonuclease EME1, DNA-binding domain"/>
    <property type="match status" value="1"/>
</dbReference>
<evidence type="ECO:0000256" key="9">
    <source>
        <dbReference type="ARBA" id="ARBA00022842"/>
    </source>
</evidence>
<dbReference type="GO" id="GO:0008821">
    <property type="term" value="F:crossover junction DNA endonuclease activity"/>
    <property type="evidence" value="ECO:0007669"/>
    <property type="project" value="UniProtKB-UniRule"/>
</dbReference>
<evidence type="ECO:0000256" key="10">
    <source>
        <dbReference type="ARBA" id="ARBA00023172"/>
    </source>
</evidence>
<keyword evidence="9 13" id="KW-0460">Magnesium</keyword>
<dbReference type="InterPro" id="IPR047416">
    <property type="entry name" value="XPF_nuclease_Mus81"/>
</dbReference>
<evidence type="ECO:0000313" key="16">
    <source>
        <dbReference type="EMBL" id="EFX79214.1"/>
    </source>
</evidence>
<gene>
    <name evidence="16" type="ORF">DAPPUDRAFT_304957</name>
</gene>
<evidence type="ECO:0000256" key="6">
    <source>
        <dbReference type="ARBA" id="ARBA00022759"/>
    </source>
</evidence>
<dbReference type="GO" id="GO:0000727">
    <property type="term" value="P:double-strand break repair via break-induced replication"/>
    <property type="evidence" value="ECO:0000318"/>
    <property type="project" value="GO_Central"/>
</dbReference>
<evidence type="ECO:0000256" key="4">
    <source>
        <dbReference type="ARBA" id="ARBA00022722"/>
    </source>
</evidence>
<dbReference type="Pfam" id="PF21136">
    <property type="entry name" value="WHD_MUS81"/>
    <property type="match status" value="1"/>
</dbReference>
<comment type="subunit">
    <text evidence="13">Interacts with EME1.</text>
</comment>
<reference evidence="16 17" key="1">
    <citation type="journal article" date="2011" name="Science">
        <title>The ecoresponsive genome of Daphnia pulex.</title>
        <authorList>
            <person name="Colbourne J.K."/>
            <person name="Pfrender M.E."/>
            <person name="Gilbert D."/>
            <person name="Thomas W.K."/>
            <person name="Tucker A."/>
            <person name="Oakley T.H."/>
            <person name="Tokishita S."/>
            <person name="Aerts A."/>
            <person name="Arnold G.J."/>
            <person name="Basu M.K."/>
            <person name="Bauer D.J."/>
            <person name="Caceres C.E."/>
            <person name="Carmel L."/>
            <person name="Casola C."/>
            <person name="Choi J.H."/>
            <person name="Detter J.C."/>
            <person name="Dong Q."/>
            <person name="Dusheyko S."/>
            <person name="Eads B.D."/>
            <person name="Frohlich T."/>
            <person name="Geiler-Samerotte K.A."/>
            <person name="Gerlach D."/>
            <person name="Hatcher P."/>
            <person name="Jogdeo S."/>
            <person name="Krijgsveld J."/>
            <person name="Kriventseva E.V."/>
            <person name="Kultz D."/>
            <person name="Laforsch C."/>
            <person name="Lindquist E."/>
            <person name="Lopez J."/>
            <person name="Manak J.R."/>
            <person name="Muller J."/>
            <person name="Pangilinan J."/>
            <person name="Patwardhan R.P."/>
            <person name="Pitluck S."/>
            <person name="Pritham E.J."/>
            <person name="Rechtsteiner A."/>
            <person name="Rho M."/>
            <person name="Rogozin I.B."/>
            <person name="Sakarya O."/>
            <person name="Salamov A."/>
            <person name="Schaack S."/>
            <person name="Shapiro H."/>
            <person name="Shiga Y."/>
            <person name="Skalitzky C."/>
            <person name="Smith Z."/>
            <person name="Souvorov A."/>
            <person name="Sung W."/>
            <person name="Tang Z."/>
            <person name="Tsuchiya D."/>
            <person name="Tu H."/>
            <person name="Vos H."/>
            <person name="Wang M."/>
            <person name="Wolf Y.I."/>
            <person name="Yamagata H."/>
            <person name="Yamada T."/>
            <person name="Ye Y."/>
            <person name="Shaw J.R."/>
            <person name="Andrews J."/>
            <person name="Crease T.J."/>
            <person name="Tang H."/>
            <person name="Lucas S.M."/>
            <person name="Robertson H.M."/>
            <person name="Bork P."/>
            <person name="Koonin E.V."/>
            <person name="Zdobnov E.M."/>
            <person name="Grigoriev I.V."/>
            <person name="Lynch M."/>
            <person name="Boore J.L."/>
        </authorList>
    </citation>
    <scope>NUCLEOTIDE SEQUENCE [LARGE SCALE GENOMIC DNA]</scope>
</reference>
<sequence length="550" mass="61617">MAATSRAKKRIRVTRKPKSCPNPLFEKWLIELKEDAVRKESRLQYVYGKALKSLQKYPLVLESAKECKVLQHFGEGLCKIIDKKLTEHIASGGYFFKTGTLGNCSESDGSDEDDRPRKQSKNASKDYIPTRRSGAYALLMALYKHATDGYLKKKDLQDLAQPYADVSFSQTDILNAQYYNAWSSMSTLINKHLVGKTGNPAKYHLTDSGRNLARRLDKAEFELQSSSISSAPAKPVIEPSAPEEEVVVEDPEPEPYVHVRDKITLRAGEYDIVLCVDTAEVSGSSGSGNNQKESAAKSFQNCGVLYDVRKLSIGDYSWICKPKASSGTRSDRELVLPYVVERKRMDDLVSSIKDGRFKEQKFRLKHSGLVRPIYLIEEFGNRQNLGMPEASVLQAIANTLIIEKFQIHWTQKSDESVGFLVQMTKQLTELYRGKTVTSRGCQEKVGHDWQTSLVTFKEVYTNSTKSKPLSVTQMFAKQLMQLHALSADKAEAIIKIYPSPYVLMEALKAAGSSASTLLASLEYGKAKRNKIGLTISSLLAKLYTEDRLDK</sequence>
<organism evidence="16 17">
    <name type="scientific">Daphnia pulex</name>
    <name type="common">Water flea</name>
    <dbReference type="NCBI Taxonomy" id="6669"/>
    <lineage>
        <taxon>Eukaryota</taxon>
        <taxon>Metazoa</taxon>
        <taxon>Ecdysozoa</taxon>
        <taxon>Arthropoda</taxon>
        <taxon>Crustacea</taxon>
        <taxon>Branchiopoda</taxon>
        <taxon>Diplostraca</taxon>
        <taxon>Cladocera</taxon>
        <taxon>Anomopoda</taxon>
        <taxon>Daphniidae</taxon>
        <taxon>Daphnia</taxon>
    </lineage>
</organism>
<dbReference type="FunFam" id="3.40.50.10130:FF:000003">
    <property type="entry name" value="Crossover junction endonuclease MUS81"/>
    <property type="match status" value="1"/>
</dbReference>
<evidence type="ECO:0000256" key="11">
    <source>
        <dbReference type="ARBA" id="ARBA00023204"/>
    </source>
</evidence>
<dbReference type="GO" id="GO:0046872">
    <property type="term" value="F:metal ion binding"/>
    <property type="evidence" value="ECO:0007669"/>
    <property type="project" value="UniProtKB-UniRule"/>
</dbReference>
<evidence type="ECO:0000256" key="2">
    <source>
        <dbReference type="ARBA" id="ARBA00004123"/>
    </source>
</evidence>
<dbReference type="Proteomes" id="UP000000305">
    <property type="component" value="Unassembled WGS sequence"/>
</dbReference>
<dbReference type="InParanoid" id="E9GMX4"/>